<feature type="compositionally biased region" description="Polar residues" evidence="1">
    <location>
        <begin position="345"/>
        <end position="364"/>
    </location>
</feature>
<feature type="compositionally biased region" description="Polar residues" evidence="1">
    <location>
        <begin position="255"/>
        <end position="267"/>
    </location>
</feature>
<dbReference type="Proteomes" id="UP000193922">
    <property type="component" value="Unassembled WGS sequence"/>
</dbReference>
<feature type="compositionally biased region" description="Low complexity" evidence="1">
    <location>
        <begin position="549"/>
        <end position="559"/>
    </location>
</feature>
<feature type="region of interest" description="Disordered" evidence="1">
    <location>
        <begin position="58"/>
        <end position="101"/>
    </location>
</feature>
<reference evidence="2 3" key="1">
    <citation type="submission" date="2016-07" db="EMBL/GenBank/DDBJ databases">
        <title>Pervasive Adenine N6-methylation of Active Genes in Fungi.</title>
        <authorList>
            <consortium name="DOE Joint Genome Institute"/>
            <person name="Mondo S.J."/>
            <person name="Dannebaum R.O."/>
            <person name="Kuo R.C."/>
            <person name="Labutti K."/>
            <person name="Haridas S."/>
            <person name="Kuo A."/>
            <person name="Salamov A."/>
            <person name="Ahrendt S.R."/>
            <person name="Lipzen A."/>
            <person name="Sullivan W."/>
            <person name="Andreopoulos W.B."/>
            <person name="Clum A."/>
            <person name="Lindquist E."/>
            <person name="Daum C."/>
            <person name="Ramamoorthy G.K."/>
            <person name="Gryganskyi A."/>
            <person name="Culley D."/>
            <person name="Magnuson J.K."/>
            <person name="James T.Y."/>
            <person name="O'Malley M.A."/>
            <person name="Stajich J.E."/>
            <person name="Spatafora J.W."/>
            <person name="Visel A."/>
            <person name="Grigoriev I.V."/>
        </authorList>
    </citation>
    <scope>NUCLEOTIDE SEQUENCE [LARGE SCALE GENOMIC DNA]</scope>
    <source>
        <strain evidence="2 3">ATCC 12442</strain>
    </source>
</reference>
<gene>
    <name evidence="2" type="ORF">DL89DRAFT_254874</name>
</gene>
<feature type="region of interest" description="Disordered" evidence="1">
    <location>
        <begin position="255"/>
        <end position="366"/>
    </location>
</feature>
<accession>A0A1Y1WGM2</accession>
<feature type="region of interest" description="Disordered" evidence="1">
    <location>
        <begin position="651"/>
        <end position="687"/>
    </location>
</feature>
<evidence type="ECO:0000256" key="1">
    <source>
        <dbReference type="SAM" id="MobiDB-lite"/>
    </source>
</evidence>
<feature type="region of interest" description="Disordered" evidence="1">
    <location>
        <begin position="544"/>
        <end position="567"/>
    </location>
</feature>
<proteinExistence type="predicted"/>
<evidence type="ECO:0000313" key="3">
    <source>
        <dbReference type="Proteomes" id="UP000193922"/>
    </source>
</evidence>
<sequence>MAGATQKPKRTTKAPTAIKQASTLALGGNSIDDTFIAKGGDESGLAMSDADLQDAGAGGFTFDSPVGGGGSSPAWSMSSGSNHGSFSAADPLATSSTGWGPQEPMFPSTVDNSVAGTTTAADAMLDGWLQQFVNTEAMDGNSKSRAQPTGDDASAEWRIATAAVAGSGGQCGHKPAVVFTGRAEHGYPRSVDGCGYCQCVAGHAGVNAVVGSSPMWRQLRQPGGRNVGPSYEHNHKQAAWAQSLITPMANIAPQKTLSVSESPSTIATPPPAKKQRRPTAPPKAAGITEAAQAVRGSTPATAVASSGSNASSPRPRSVSGGSNGSNGSNSSSASQRLIAPLAPRQQPQVQSASGQPRSGSNTPPGLSVLAKMAQKQAPMQVADPDHGLRPIAQAHAPQARRPSIAPMAAAPAKQAGGSADPAAQKRQERLIKKPCGGTAEPQAQARVLDQARVRAASSKKKSAGQVAGQRSDSQAAASKPSDAMQVDEEFVGGSLLSSIAPVLPASLKPGAPSAQNSLRQAAAAKAAANAVPRTIRPRVSLPVNAPKTQQQQQQQQQQQAGSTELSVQPAVAKPRAMGAVLMAMLFSFSLFTLPSLYTSDNSLTAGGSQSAGILPATESRLLISGAKQRNESEASGEPPLIERVRRSISAMTQQVDGGSPSANNSSASEPAGSPASSLSVVSQQRPAESGKPLDYAMMFCQNVQHVLFAGDADPSAMRGFESQQQYRPASARVLRATYPAATQEVSEQGIVQHYGDRSLEEDSNVVGLAGSGKELVPTLAAAGAQKRPRMSFYSPVVAGDAVEDDHHSAILPPWEEYAKMAAPMDGAKQKYLRIDVEVVGSRWVTADKFANGLF</sequence>
<name>A0A1Y1WGM2_9FUNG</name>
<feature type="compositionally biased region" description="Polar residues" evidence="1">
    <location>
        <begin position="298"/>
        <end position="309"/>
    </location>
</feature>
<dbReference type="RefSeq" id="XP_040746023.1">
    <property type="nucleotide sequence ID" value="XM_040885303.1"/>
</dbReference>
<feature type="compositionally biased region" description="Low complexity" evidence="1">
    <location>
        <begin position="657"/>
        <end position="679"/>
    </location>
</feature>
<feature type="region of interest" description="Disordered" evidence="1">
    <location>
        <begin position="450"/>
        <end position="485"/>
    </location>
</feature>
<feature type="region of interest" description="Disordered" evidence="1">
    <location>
        <begin position="394"/>
        <end position="427"/>
    </location>
</feature>
<feature type="compositionally biased region" description="Low complexity" evidence="1">
    <location>
        <begin position="399"/>
        <end position="419"/>
    </location>
</feature>
<dbReference type="AlphaFoldDB" id="A0A1Y1WGM2"/>
<keyword evidence="3" id="KW-1185">Reference proteome</keyword>
<organism evidence="2 3">
    <name type="scientific">Linderina pennispora</name>
    <dbReference type="NCBI Taxonomy" id="61395"/>
    <lineage>
        <taxon>Eukaryota</taxon>
        <taxon>Fungi</taxon>
        <taxon>Fungi incertae sedis</taxon>
        <taxon>Zoopagomycota</taxon>
        <taxon>Kickxellomycotina</taxon>
        <taxon>Kickxellomycetes</taxon>
        <taxon>Kickxellales</taxon>
        <taxon>Kickxellaceae</taxon>
        <taxon>Linderina</taxon>
    </lineage>
</organism>
<dbReference type="GeneID" id="63801951"/>
<dbReference type="OrthoDB" id="5587678at2759"/>
<protein>
    <submittedName>
        <fullName evidence="2">Uncharacterized protein</fullName>
    </submittedName>
</protein>
<comment type="caution">
    <text evidence="2">The sequence shown here is derived from an EMBL/GenBank/DDBJ whole genome shotgun (WGS) entry which is preliminary data.</text>
</comment>
<feature type="compositionally biased region" description="Low complexity" evidence="1">
    <location>
        <begin position="72"/>
        <end position="87"/>
    </location>
</feature>
<evidence type="ECO:0000313" key="2">
    <source>
        <dbReference type="EMBL" id="ORX72683.1"/>
    </source>
</evidence>
<feature type="compositionally biased region" description="Low complexity" evidence="1">
    <location>
        <begin position="310"/>
        <end position="334"/>
    </location>
</feature>
<dbReference type="EMBL" id="MCFD01000002">
    <property type="protein sequence ID" value="ORX72683.1"/>
    <property type="molecule type" value="Genomic_DNA"/>
</dbReference>